<gene>
    <name evidence="17" type="primary">Apoc2</name>
</gene>
<dbReference type="GO" id="GO:0042627">
    <property type="term" value="C:chylomicron"/>
    <property type="evidence" value="ECO:0007669"/>
    <property type="project" value="UniProtKB-UniRule"/>
</dbReference>
<dbReference type="AlphaFoldDB" id="A0AAX6QDA8"/>
<dbReference type="GO" id="GO:0016004">
    <property type="term" value="F:phospholipase activator activity"/>
    <property type="evidence" value="ECO:0007669"/>
    <property type="project" value="TreeGrafter"/>
</dbReference>
<dbReference type="GO" id="GO:0034361">
    <property type="term" value="C:very-low-density lipoprotein particle"/>
    <property type="evidence" value="ECO:0007669"/>
    <property type="project" value="UniProtKB-UniRule"/>
</dbReference>
<organism evidence="16 17">
    <name type="scientific">Heterocephalus glaber</name>
    <name type="common">Naked mole rat</name>
    <dbReference type="NCBI Taxonomy" id="10181"/>
    <lineage>
        <taxon>Eukaryota</taxon>
        <taxon>Metazoa</taxon>
        <taxon>Chordata</taxon>
        <taxon>Craniata</taxon>
        <taxon>Vertebrata</taxon>
        <taxon>Euteleostomi</taxon>
        <taxon>Mammalia</taxon>
        <taxon>Eutheria</taxon>
        <taxon>Euarchontoglires</taxon>
        <taxon>Glires</taxon>
        <taxon>Rodentia</taxon>
        <taxon>Hystricomorpha</taxon>
        <taxon>Bathyergidae</taxon>
        <taxon>Heterocephalus</taxon>
    </lineage>
</organism>
<evidence type="ECO:0000256" key="6">
    <source>
        <dbReference type="ARBA" id="ARBA00022525"/>
    </source>
</evidence>
<dbReference type="CTD" id="344"/>
<keyword evidence="6 14" id="KW-0964">Secreted</keyword>
<evidence type="ECO:0000256" key="14">
    <source>
        <dbReference type="RuleBase" id="RU368054"/>
    </source>
</evidence>
<evidence type="ECO:0000256" key="7">
    <source>
        <dbReference type="ARBA" id="ARBA00022710"/>
    </source>
</evidence>
<keyword evidence="5 14" id="KW-0162">Chylomicron</keyword>
<keyword evidence="12 14" id="KW-0850">VLDL</keyword>
<keyword evidence="11 14" id="KW-0443">Lipid metabolism</keyword>
<reference evidence="17" key="1">
    <citation type="submission" date="2025-08" db="UniProtKB">
        <authorList>
            <consortium name="RefSeq"/>
        </authorList>
    </citation>
    <scope>IDENTIFICATION</scope>
</reference>
<dbReference type="GO" id="GO:0060697">
    <property type="term" value="P:positive regulation of phospholipid catabolic process"/>
    <property type="evidence" value="ECO:0007669"/>
    <property type="project" value="TreeGrafter"/>
</dbReference>
<evidence type="ECO:0000256" key="2">
    <source>
        <dbReference type="ARBA" id="ARBA00007221"/>
    </source>
</evidence>
<dbReference type="Proteomes" id="UP000694906">
    <property type="component" value="Unplaced"/>
</dbReference>
<evidence type="ECO:0000256" key="10">
    <source>
        <dbReference type="ARBA" id="ARBA00023055"/>
    </source>
</evidence>
<keyword evidence="14 15" id="KW-0732">Signal</keyword>
<evidence type="ECO:0000256" key="9">
    <source>
        <dbReference type="ARBA" id="ARBA00022963"/>
    </source>
</evidence>
<keyword evidence="4 14" id="KW-0813">Transport</keyword>
<dbReference type="PANTHER" id="PTHR16566">
    <property type="entry name" value="APOLIPOPROTEIN C-II"/>
    <property type="match status" value="1"/>
</dbReference>
<keyword evidence="10 14" id="KW-0445">Lipid transport</keyword>
<dbReference type="RefSeq" id="XP_004873201.1">
    <property type="nucleotide sequence ID" value="XM_004873144.3"/>
</dbReference>
<evidence type="ECO:0000313" key="17">
    <source>
        <dbReference type="RefSeq" id="XP_004873201.1"/>
    </source>
</evidence>
<dbReference type="GO" id="GO:0006869">
    <property type="term" value="P:lipid transport"/>
    <property type="evidence" value="ECO:0007669"/>
    <property type="project" value="UniProtKB-UniRule"/>
</dbReference>
<keyword evidence="16" id="KW-1185">Reference proteome</keyword>
<dbReference type="KEGG" id="hgl:101718126"/>
<feature type="signal peptide" evidence="15">
    <location>
        <begin position="1"/>
        <end position="46"/>
    </location>
</feature>
<feature type="chain" id="PRO_5043870248" description="Apolipoprotein C-II" evidence="15">
    <location>
        <begin position="47"/>
        <end position="125"/>
    </location>
</feature>
<dbReference type="InterPro" id="IPR008019">
    <property type="entry name" value="Apo-CII"/>
</dbReference>
<comment type="similarity">
    <text evidence="2 14">Belongs to the apolipoprotein C2 family.</text>
</comment>
<evidence type="ECO:0000256" key="15">
    <source>
        <dbReference type="SAM" id="SignalP"/>
    </source>
</evidence>
<dbReference type="PANTHER" id="PTHR16566:SF0">
    <property type="entry name" value="APOLIPOPROTEIN C-II"/>
    <property type="match status" value="1"/>
</dbReference>
<comment type="subcellular location">
    <subcellularLocation>
        <location evidence="1 14">Secreted</location>
    </subcellularLocation>
</comment>
<dbReference type="Gene3D" id="1.10.1440.10">
    <property type="entry name" value="Apolipoprotein C-II"/>
    <property type="match status" value="1"/>
</dbReference>
<dbReference type="GO" id="GO:0043274">
    <property type="term" value="F:phospholipase binding"/>
    <property type="evidence" value="ECO:0007669"/>
    <property type="project" value="TreeGrafter"/>
</dbReference>
<evidence type="ECO:0000256" key="11">
    <source>
        <dbReference type="ARBA" id="ARBA00023098"/>
    </source>
</evidence>
<dbReference type="GO" id="GO:0034364">
    <property type="term" value="C:high-density lipoprotein particle"/>
    <property type="evidence" value="ECO:0007669"/>
    <property type="project" value="UniProtKB-KW"/>
</dbReference>
<proteinExistence type="inferred from homology"/>
<evidence type="ECO:0000313" key="16">
    <source>
        <dbReference type="Proteomes" id="UP000694906"/>
    </source>
</evidence>
<evidence type="ECO:0000256" key="13">
    <source>
        <dbReference type="ARBA" id="ARBA00031176"/>
    </source>
</evidence>
<dbReference type="GO" id="GO:0016042">
    <property type="term" value="P:lipid catabolic process"/>
    <property type="evidence" value="ECO:0007669"/>
    <property type="project" value="UniProtKB-UniRule"/>
</dbReference>
<evidence type="ECO:0000256" key="4">
    <source>
        <dbReference type="ARBA" id="ARBA00022448"/>
    </source>
</evidence>
<dbReference type="GeneID" id="101718126"/>
<keyword evidence="7 14" id="KW-0427">LDL</keyword>
<keyword evidence="8 14" id="KW-0345">HDL</keyword>
<evidence type="ECO:0000256" key="1">
    <source>
        <dbReference type="ARBA" id="ARBA00004613"/>
    </source>
</evidence>
<evidence type="ECO:0000256" key="3">
    <source>
        <dbReference type="ARBA" id="ARBA00013947"/>
    </source>
</evidence>
<dbReference type="InterPro" id="IPR023121">
    <property type="entry name" value="ApoC-II_dom_sf"/>
</dbReference>
<sequence length="125" mass="14035">MGPRLCPPSASASWSWPVLWVCNTMDTRFLLPLCLVLLLLGCEVQGTHLPQQDEPTSPHMLTQVQETLFSYWDNAKAAAQGLYEKTCLPTVDRKIRDMYSKSSAAIRTYTGIFTDQILTILQGDQ</sequence>
<name>A0AAX6QDA8_HETGA</name>
<evidence type="ECO:0000256" key="12">
    <source>
        <dbReference type="ARBA" id="ARBA00023313"/>
    </source>
</evidence>
<keyword evidence="9 14" id="KW-0442">Lipid degradation</keyword>
<accession>A0AAX6QDA8</accession>
<evidence type="ECO:0000256" key="5">
    <source>
        <dbReference type="ARBA" id="ARBA00022513"/>
    </source>
</evidence>
<dbReference type="GO" id="GO:0034362">
    <property type="term" value="C:low-density lipoprotein particle"/>
    <property type="evidence" value="ECO:0007669"/>
    <property type="project" value="UniProtKB-UniRule"/>
</dbReference>
<protein>
    <recommendedName>
        <fullName evidence="3 14">Apolipoprotein C-II</fullName>
        <shortName evidence="14">Apo-CII</shortName>
        <shortName evidence="14">ApoC-II</shortName>
    </recommendedName>
    <alternativeName>
        <fullName evidence="13 14">Apolipoprotein C2</fullName>
    </alternativeName>
</protein>
<evidence type="ECO:0000256" key="8">
    <source>
        <dbReference type="ARBA" id="ARBA00022850"/>
    </source>
</evidence>
<dbReference type="Pfam" id="PF05355">
    <property type="entry name" value="Apo-CII"/>
    <property type="match status" value="1"/>
</dbReference>
<comment type="function">
    <text evidence="14">Component of chylomicrons, very low-density lipoproteins (VLDL), low-density lipoproteins (LDL), and high-density lipoproteins (HDL) in plasma. Plays an important role in lipoprotein metabolism as an activator of lipoprotein lipase.</text>
</comment>